<evidence type="ECO:0000256" key="5">
    <source>
        <dbReference type="ARBA" id="ARBA00044769"/>
    </source>
</evidence>
<dbReference type="Proteomes" id="UP000260025">
    <property type="component" value="Unassembled WGS sequence"/>
</dbReference>
<dbReference type="CDD" id="cd00542">
    <property type="entry name" value="Ntn_PVA"/>
    <property type="match status" value="1"/>
</dbReference>
<sequence length="318" mass="36557">MCTVLRFKQFFGRNLDYEFSYGEKITVSPRNYNFKFRHTNKQGKHYAIIGMAYIVGDYPLYYDAINEKGVGMAGLNFVGNTYFNAHVDGRDNITSFEFIPWVLSQCANIKEVKELLEHTNVVNTAFNSKLPPAQLHYMISDDTDSIVIECMKDGMHIYDNPTHVLTNNPPFKEQISRLNDYMYLTNKQPENTFSKDLNLAPYSRGFGAFGLPGDLSSPSRFVRVAFTRSNATSDENDLSQFFHILGSVEQQKGLCEVSEGEYEYTIYSSCCDLYNGIYYYTTYNGHQIIGVDMFKEDLDSDKIISYPMMEKEIISFQN</sequence>
<comment type="similarity">
    <text evidence="2">Belongs to the peptidase C59 family.</text>
</comment>
<dbReference type="InterPro" id="IPR047711">
    <property type="entry name" value="CBAH"/>
</dbReference>
<accession>A0A3E2VXT7</accession>
<evidence type="ECO:0000256" key="8">
    <source>
        <dbReference type="ARBA" id="ARBA00047285"/>
    </source>
</evidence>
<keyword evidence="4" id="KW-0443">Lipid metabolism</keyword>
<reference evidence="11 14" key="2">
    <citation type="submission" date="2020-02" db="EMBL/GenBank/DDBJ databases">
        <authorList>
            <person name="Kociolek L.K."/>
            <person name="Ozer E.A."/>
        </authorList>
    </citation>
    <scope>NUCLEOTIDE SEQUENCE [LARGE SCALE GENOMIC DNA]</scope>
    <source>
        <strain evidence="11 14">ATCC 14501</strain>
    </source>
</reference>
<name>A0A3E2VXT7_CLOIN</name>
<evidence type="ECO:0000313" key="14">
    <source>
        <dbReference type="Proteomes" id="UP000503330"/>
    </source>
</evidence>
<comment type="catalytic activity">
    <reaction evidence="9">
        <text>taurodeoxycholate + H2O = deoxycholate + taurine</text>
        <dbReference type="Rhea" id="RHEA:47556"/>
        <dbReference type="ChEBI" id="CHEBI:15377"/>
        <dbReference type="ChEBI" id="CHEBI:23614"/>
        <dbReference type="ChEBI" id="CHEBI:36261"/>
        <dbReference type="ChEBI" id="CHEBI:507393"/>
    </reaction>
    <physiologicalReaction direction="left-to-right" evidence="9">
        <dbReference type="Rhea" id="RHEA:47557"/>
    </physiologicalReaction>
</comment>
<dbReference type="SUPFAM" id="SSF56235">
    <property type="entry name" value="N-terminal nucleophile aminohydrolases (Ntn hydrolases)"/>
    <property type="match status" value="1"/>
</dbReference>
<dbReference type="GO" id="GO:0045302">
    <property type="term" value="F:choloylglycine hydrolase activity"/>
    <property type="evidence" value="ECO:0007669"/>
    <property type="project" value="UniProtKB-EC"/>
</dbReference>
<evidence type="ECO:0000256" key="1">
    <source>
        <dbReference type="ARBA" id="ARBA00004860"/>
    </source>
</evidence>
<keyword evidence="3 12" id="KW-0378">Hydrolase</keyword>
<evidence type="ECO:0000313" key="12">
    <source>
        <dbReference type="EMBL" id="RGC15624.1"/>
    </source>
</evidence>
<dbReference type="Proteomes" id="UP000503330">
    <property type="component" value="Chromosome"/>
</dbReference>
<organism evidence="12 13">
    <name type="scientific">Clostridium innocuum</name>
    <dbReference type="NCBI Taxonomy" id="1522"/>
    <lineage>
        <taxon>Bacteria</taxon>
        <taxon>Bacillati</taxon>
        <taxon>Bacillota</taxon>
        <taxon>Clostridia</taxon>
        <taxon>Eubacteriales</taxon>
        <taxon>Clostridiaceae</taxon>
        <taxon>Clostridium</taxon>
    </lineage>
</organism>
<evidence type="ECO:0000256" key="6">
    <source>
        <dbReference type="ARBA" id="ARBA00044804"/>
    </source>
</evidence>
<feature type="domain" description="Choloylglycine hydrolase/NAAA C-terminal" evidence="10">
    <location>
        <begin position="8"/>
        <end position="306"/>
    </location>
</feature>
<evidence type="ECO:0000256" key="7">
    <source>
        <dbReference type="ARBA" id="ARBA00044806"/>
    </source>
</evidence>
<evidence type="ECO:0000313" key="13">
    <source>
        <dbReference type="Proteomes" id="UP000260025"/>
    </source>
</evidence>
<dbReference type="AlphaFoldDB" id="A0A3E2VXT7"/>
<dbReference type="OrthoDB" id="9794717at2"/>
<dbReference type="EMBL" id="CP048838">
    <property type="protein sequence ID" value="QJA03287.1"/>
    <property type="molecule type" value="Genomic_DNA"/>
</dbReference>
<proteinExistence type="inferred from homology"/>
<dbReference type="EC" id="3.5.1.24" evidence="5"/>
<dbReference type="GeneID" id="61926460"/>
<dbReference type="NCBIfam" id="NF038245">
    <property type="entry name" value="bile_salt_hydro"/>
    <property type="match status" value="1"/>
</dbReference>
<dbReference type="InterPro" id="IPR029055">
    <property type="entry name" value="Ntn_hydrolases_N"/>
</dbReference>
<comment type="catalytic activity">
    <reaction evidence="8">
        <text>cholate + taurine = taurocholate + H2O</text>
        <dbReference type="Rhea" id="RHEA:47108"/>
        <dbReference type="ChEBI" id="CHEBI:15377"/>
        <dbReference type="ChEBI" id="CHEBI:29747"/>
        <dbReference type="ChEBI" id="CHEBI:36257"/>
        <dbReference type="ChEBI" id="CHEBI:507393"/>
    </reaction>
    <physiologicalReaction direction="right-to-left" evidence="8">
        <dbReference type="Rhea" id="RHEA:47110"/>
    </physiologicalReaction>
</comment>
<evidence type="ECO:0000256" key="9">
    <source>
        <dbReference type="ARBA" id="ARBA00048897"/>
    </source>
</evidence>
<dbReference type="InterPro" id="IPR052193">
    <property type="entry name" value="Peptidase_C59"/>
</dbReference>
<dbReference type="PANTHER" id="PTHR35527:SF2">
    <property type="entry name" value="HYDROLASE"/>
    <property type="match status" value="1"/>
</dbReference>
<evidence type="ECO:0000256" key="4">
    <source>
        <dbReference type="ARBA" id="ARBA00023098"/>
    </source>
</evidence>
<evidence type="ECO:0000256" key="3">
    <source>
        <dbReference type="ARBA" id="ARBA00022801"/>
    </source>
</evidence>
<dbReference type="PANTHER" id="PTHR35527">
    <property type="entry name" value="CHOLOYLGLYCINE HYDROLASE"/>
    <property type="match status" value="1"/>
</dbReference>
<evidence type="ECO:0000259" key="10">
    <source>
        <dbReference type="Pfam" id="PF02275"/>
    </source>
</evidence>
<dbReference type="GO" id="GO:0006629">
    <property type="term" value="P:lipid metabolic process"/>
    <property type="evidence" value="ECO:0007669"/>
    <property type="project" value="UniProtKB-KW"/>
</dbReference>
<dbReference type="EMBL" id="QVEV01000012">
    <property type="protein sequence ID" value="RGC15624.1"/>
    <property type="molecule type" value="Genomic_DNA"/>
</dbReference>
<comment type="pathway">
    <text evidence="1">Lipid metabolism; bile acid biosynthesis.</text>
</comment>
<dbReference type="Gene3D" id="3.60.60.10">
    <property type="entry name" value="Penicillin V Acylase, Chain A"/>
    <property type="match status" value="1"/>
</dbReference>
<reference evidence="12 13" key="1">
    <citation type="submission" date="2018-08" db="EMBL/GenBank/DDBJ databases">
        <title>A genome reference for cultivated species of the human gut microbiota.</title>
        <authorList>
            <person name="Zou Y."/>
            <person name="Xue W."/>
            <person name="Luo G."/>
        </authorList>
    </citation>
    <scope>NUCLEOTIDE SEQUENCE [LARGE SCALE GENOMIC DNA]</scope>
    <source>
        <strain evidence="12 13">OF01-2LB</strain>
    </source>
</reference>
<dbReference type="RefSeq" id="WP_002610664.1">
    <property type="nucleotide sequence ID" value="NZ_BAAACC010000018.1"/>
</dbReference>
<dbReference type="Pfam" id="PF02275">
    <property type="entry name" value="CBAH"/>
    <property type="match status" value="1"/>
</dbReference>
<protein>
    <recommendedName>
        <fullName evidence="5">choloylglycine hydrolase</fullName>
        <ecNumber evidence="5">3.5.1.24</ecNumber>
    </recommendedName>
    <alternativeName>
        <fullName evidence="6">Bile salt hydrolase</fullName>
    </alternativeName>
    <alternativeName>
        <fullName evidence="7">Choloylglycine hydrolase</fullName>
    </alternativeName>
</protein>
<gene>
    <name evidence="12" type="ORF">DXA38_09600</name>
    <name evidence="11" type="ORF">G4D54_12945</name>
</gene>
<dbReference type="InterPro" id="IPR029132">
    <property type="entry name" value="CBAH/NAAA_C"/>
</dbReference>
<evidence type="ECO:0000256" key="2">
    <source>
        <dbReference type="ARBA" id="ARBA00006625"/>
    </source>
</evidence>
<evidence type="ECO:0000313" key="11">
    <source>
        <dbReference type="EMBL" id="QJA03287.1"/>
    </source>
</evidence>